<evidence type="ECO:0000313" key="9">
    <source>
        <dbReference type="EMBL" id="ETO18737.1"/>
    </source>
</evidence>
<dbReference type="GO" id="GO:0005829">
    <property type="term" value="C:cytosol"/>
    <property type="evidence" value="ECO:0007669"/>
    <property type="project" value="TreeGrafter"/>
</dbReference>
<keyword evidence="6" id="KW-0560">Oxidoreductase</keyword>
<evidence type="ECO:0000256" key="7">
    <source>
        <dbReference type="SAM" id="Phobius"/>
    </source>
</evidence>
<evidence type="ECO:0000313" key="10">
    <source>
        <dbReference type="Proteomes" id="UP000023152"/>
    </source>
</evidence>
<name>X6N089_RETFI</name>
<protein>
    <submittedName>
        <fullName evidence="9">Methylenetetrahydrofolate reductase</fullName>
    </submittedName>
</protein>
<evidence type="ECO:0000256" key="5">
    <source>
        <dbReference type="ARBA" id="ARBA00022827"/>
    </source>
</evidence>
<organism evidence="9 10">
    <name type="scientific">Reticulomyxa filosa</name>
    <dbReference type="NCBI Taxonomy" id="46433"/>
    <lineage>
        <taxon>Eukaryota</taxon>
        <taxon>Sar</taxon>
        <taxon>Rhizaria</taxon>
        <taxon>Retaria</taxon>
        <taxon>Foraminifera</taxon>
        <taxon>Monothalamids</taxon>
        <taxon>Reticulomyxidae</taxon>
        <taxon>Reticulomyxa</taxon>
    </lineage>
</organism>
<dbReference type="GO" id="GO:0004489">
    <property type="term" value="F:methylenetetrahydrofolate reductase [NAD(P)H] activity"/>
    <property type="evidence" value="ECO:0007669"/>
    <property type="project" value="InterPro"/>
</dbReference>
<dbReference type="AlphaFoldDB" id="X6N089"/>
<dbReference type="OMA" id="GLMPINS"/>
<dbReference type="PANTHER" id="PTHR45754">
    <property type="entry name" value="METHYLENETETRAHYDROFOLATE REDUCTASE"/>
    <property type="match status" value="1"/>
</dbReference>
<evidence type="ECO:0000256" key="3">
    <source>
        <dbReference type="ARBA" id="ARBA00006743"/>
    </source>
</evidence>
<evidence type="ECO:0000256" key="6">
    <source>
        <dbReference type="ARBA" id="ARBA00023002"/>
    </source>
</evidence>
<comment type="cofactor">
    <cofactor evidence="1">
        <name>FAD</name>
        <dbReference type="ChEBI" id="CHEBI:57692"/>
    </cofactor>
</comment>
<dbReference type="GO" id="GO:0035999">
    <property type="term" value="P:tetrahydrofolate interconversion"/>
    <property type="evidence" value="ECO:0007669"/>
    <property type="project" value="UniProtKB-UniPathway"/>
</dbReference>
<accession>X6N089</accession>
<dbReference type="GO" id="GO:0071949">
    <property type="term" value="F:FAD binding"/>
    <property type="evidence" value="ECO:0007669"/>
    <property type="project" value="TreeGrafter"/>
</dbReference>
<evidence type="ECO:0000256" key="4">
    <source>
        <dbReference type="ARBA" id="ARBA00022630"/>
    </source>
</evidence>
<gene>
    <name evidence="9" type="ORF">RFI_18519</name>
</gene>
<dbReference type="Gene3D" id="3.20.20.220">
    <property type="match status" value="1"/>
</dbReference>
<reference evidence="9 10" key="1">
    <citation type="journal article" date="2013" name="Curr. Biol.">
        <title>The Genome of the Foraminiferan Reticulomyxa filosa.</title>
        <authorList>
            <person name="Glockner G."/>
            <person name="Hulsmann N."/>
            <person name="Schleicher M."/>
            <person name="Noegel A.A."/>
            <person name="Eichinger L."/>
            <person name="Gallinger C."/>
            <person name="Pawlowski J."/>
            <person name="Sierra R."/>
            <person name="Euteneuer U."/>
            <person name="Pillet L."/>
            <person name="Moustafa A."/>
            <person name="Platzer M."/>
            <person name="Groth M."/>
            <person name="Szafranski K."/>
            <person name="Schliwa M."/>
        </authorList>
    </citation>
    <scope>NUCLEOTIDE SEQUENCE [LARGE SCALE GENOMIC DNA]</scope>
</reference>
<dbReference type="InterPro" id="IPR029041">
    <property type="entry name" value="FAD-linked_oxidoreductase-like"/>
</dbReference>
<evidence type="ECO:0000259" key="8">
    <source>
        <dbReference type="Pfam" id="PF21895"/>
    </source>
</evidence>
<dbReference type="Proteomes" id="UP000023152">
    <property type="component" value="Unassembled WGS sequence"/>
</dbReference>
<comment type="pathway">
    <text evidence="2">One-carbon metabolism; tetrahydrofolate interconversion.</text>
</comment>
<dbReference type="Pfam" id="PF21895">
    <property type="entry name" value="MTHFR_C"/>
    <property type="match status" value="1"/>
</dbReference>
<evidence type="ECO:0000256" key="2">
    <source>
        <dbReference type="ARBA" id="ARBA00004777"/>
    </source>
</evidence>
<dbReference type="UniPathway" id="UPA00193"/>
<sequence>MTGMSKKELLHFLDRCKVLGIRNILALRGGLSFFLKKKIIFFKSLCEVSHFILLYFFFFFEFCNKKKKININSKYAKINTINNGKNADPPRGTDTWEPTEHGLEHGIDLVKLIRKHYGDWFSVGVAGYPEGHVESENLEEDLKYLKQKVINGQADWVTTLLFYDVDKFLNFYDLCRANGINVPIIPGLMPIQTYNSFVRIVSFSNVTVPDEVWKQLEAIKEDDEKVRAFGIEYCTQMCKKILQRGINVRASFFFFFFVRYVMTRRFQRISLEDSSLKKKKKGTEKKNERTKLCRACTETVRPIFWSNRDSSYIRRTQHWDDFPNGRWGDNRSPAFGEFPHHHLLYQQQKMTKKERLEMWGKQLDTIEDISKVFVKYLSQKISKLPWCMESVDRETTIYMLEPLLILNQFNLLTINSQPQINGATSDDINVGWGQKHGYVYQKAYLEFFCSKEQLNELVGIMKSKYPTLAFMAVNNKGDFSSYCRSANGNNNNSSGINNHTNAVTWGVFPSSEIMQPTIVDSVSFRQNTIQHSAIFLLWLMNSIAWLRLIENICETWYLVNIVENDYVNGDIFRPFRDLLRKQIGDKYKTLNIDQKLKTVPLISMRTQNEESESKDSE</sequence>
<keyword evidence="7" id="KW-0472">Membrane</keyword>
<keyword evidence="7" id="KW-1133">Transmembrane helix</keyword>
<dbReference type="InterPro" id="IPR053806">
    <property type="entry name" value="MTHFR_C"/>
</dbReference>
<comment type="caution">
    <text evidence="9">The sequence shown here is derived from an EMBL/GenBank/DDBJ whole genome shotgun (WGS) entry which is preliminary data.</text>
</comment>
<dbReference type="InterPro" id="IPR003171">
    <property type="entry name" value="Mehydrof_redctse-like"/>
</dbReference>
<keyword evidence="4" id="KW-0285">Flavoprotein</keyword>
<dbReference type="Pfam" id="PF02219">
    <property type="entry name" value="MTHFR"/>
    <property type="match status" value="1"/>
</dbReference>
<keyword evidence="7" id="KW-0812">Transmembrane</keyword>
<dbReference type="OrthoDB" id="16284at2759"/>
<comment type="similarity">
    <text evidence="3">Belongs to the methylenetetrahydrofolate reductase family.</text>
</comment>
<dbReference type="GO" id="GO:0009086">
    <property type="term" value="P:methionine biosynthetic process"/>
    <property type="evidence" value="ECO:0007669"/>
    <property type="project" value="TreeGrafter"/>
</dbReference>
<dbReference type="PANTHER" id="PTHR45754:SF3">
    <property type="entry name" value="METHYLENETETRAHYDROFOLATE REDUCTASE (NADPH)"/>
    <property type="match status" value="1"/>
</dbReference>
<dbReference type="SUPFAM" id="SSF51730">
    <property type="entry name" value="FAD-linked oxidoreductase"/>
    <property type="match status" value="1"/>
</dbReference>
<feature type="domain" description="MTHFR SAM-binding regulatory" evidence="8">
    <location>
        <begin position="295"/>
        <end position="568"/>
    </location>
</feature>
<dbReference type="EMBL" id="ASPP01014485">
    <property type="protein sequence ID" value="ETO18737.1"/>
    <property type="molecule type" value="Genomic_DNA"/>
</dbReference>
<proteinExistence type="inferred from homology"/>
<dbReference type="CDD" id="cd00537">
    <property type="entry name" value="MTHFR"/>
    <property type="match status" value="1"/>
</dbReference>
<feature type="transmembrane region" description="Helical" evidence="7">
    <location>
        <begin position="39"/>
        <end position="60"/>
    </location>
</feature>
<evidence type="ECO:0000256" key="1">
    <source>
        <dbReference type="ARBA" id="ARBA00001974"/>
    </source>
</evidence>
<keyword evidence="10" id="KW-1185">Reference proteome</keyword>
<feature type="transmembrane region" description="Helical" evidence="7">
    <location>
        <begin position="246"/>
        <end position="262"/>
    </location>
</feature>
<keyword evidence="5" id="KW-0274">FAD</keyword>